<dbReference type="EMBL" id="VUMB01000088">
    <property type="protein sequence ID" value="MSS42089.1"/>
    <property type="molecule type" value="Genomic_DNA"/>
</dbReference>
<accession>A0A844FDT7</accession>
<protein>
    <submittedName>
        <fullName evidence="2">Transposase</fullName>
    </submittedName>
</protein>
<reference evidence="2 3" key="1">
    <citation type="submission" date="2019-08" db="EMBL/GenBank/DDBJ databases">
        <title>In-depth cultivation of the pig gut microbiome towards novel bacterial diversity and tailored functional studies.</title>
        <authorList>
            <person name="Wylensek D."/>
            <person name="Hitch T.C.A."/>
            <person name="Clavel T."/>
        </authorList>
    </citation>
    <scope>NUCLEOTIDE SEQUENCE [LARGE SCALE GENOMIC DNA]</scope>
    <source>
        <strain evidence="2 3">BL-389-WT-3D</strain>
    </source>
</reference>
<proteinExistence type="predicted"/>
<dbReference type="Proteomes" id="UP000462363">
    <property type="component" value="Unassembled WGS sequence"/>
</dbReference>
<dbReference type="Pfam" id="PF05598">
    <property type="entry name" value="DUF772"/>
    <property type="match status" value="1"/>
</dbReference>
<dbReference type="InterPro" id="IPR008490">
    <property type="entry name" value="Transposase_InsH_N"/>
</dbReference>
<dbReference type="AlphaFoldDB" id="A0A844FDT7"/>
<evidence type="ECO:0000313" key="2">
    <source>
        <dbReference type="EMBL" id="MSS42089.1"/>
    </source>
</evidence>
<organism evidence="2 3">
    <name type="scientific">Clostridium scindens (strain JCM 10418 / VPI 12708)</name>
    <dbReference type="NCBI Taxonomy" id="29347"/>
    <lineage>
        <taxon>Bacteria</taxon>
        <taxon>Bacillati</taxon>
        <taxon>Bacillota</taxon>
        <taxon>Clostridia</taxon>
        <taxon>Lachnospirales</taxon>
        <taxon>Lachnospiraceae</taxon>
    </lineage>
</organism>
<sequence length="113" mass="13127">MSFRANDYQQLSLNDKLMNLTERETKALDKSWAKIFADEIFPAIDEERFSSLYSHKASRPNTPVNVIIGALIIKELFDYSDDEIVENLMLDLHLQYALHTTGYEEQPISQKML</sequence>
<feature type="domain" description="Transposase InsH N-terminal" evidence="1">
    <location>
        <begin position="36"/>
        <end position="107"/>
    </location>
</feature>
<comment type="caution">
    <text evidence="2">The sequence shown here is derived from an EMBL/GenBank/DDBJ whole genome shotgun (WGS) entry which is preliminary data.</text>
</comment>
<dbReference type="RefSeq" id="WP_009249922.1">
    <property type="nucleotide sequence ID" value="NZ_AP024846.1"/>
</dbReference>
<evidence type="ECO:0000313" key="3">
    <source>
        <dbReference type="Proteomes" id="UP000462363"/>
    </source>
</evidence>
<gene>
    <name evidence="2" type="ORF">FYJ37_17775</name>
</gene>
<name>A0A844FDT7_CLOSV</name>
<evidence type="ECO:0000259" key="1">
    <source>
        <dbReference type="Pfam" id="PF05598"/>
    </source>
</evidence>